<dbReference type="EMBL" id="RQER01000001">
    <property type="protein sequence ID" value="TGK05466.1"/>
    <property type="molecule type" value="Genomic_DNA"/>
</dbReference>
<dbReference type="OrthoDB" id="330541at2"/>
<dbReference type="EMBL" id="RQGC01000013">
    <property type="protein sequence ID" value="TGL38602.1"/>
    <property type="molecule type" value="Genomic_DNA"/>
</dbReference>
<evidence type="ECO:0000313" key="4">
    <source>
        <dbReference type="Proteomes" id="UP000297273"/>
    </source>
</evidence>
<protein>
    <recommendedName>
        <fullName evidence="1">NAD glycohydrolase translocation F5/8 type C domain-containing protein</fullName>
    </recommendedName>
</protein>
<dbReference type="Proteomes" id="UP000297273">
    <property type="component" value="Unassembled WGS sequence"/>
</dbReference>
<feature type="domain" description="NAD glycohydrolase translocation F5/8 type C" evidence="1">
    <location>
        <begin position="68"/>
        <end position="232"/>
    </location>
</feature>
<comment type="caution">
    <text evidence="2">The sequence shown here is derived from an EMBL/GenBank/DDBJ whole genome shotgun (WGS) entry which is preliminary data.</text>
</comment>
<dbReference type="RefSeq" id="WP_135647092.1">
    <property type="nucleotide sequence ID" value="NZ_RQER01000001.1"/>
</dbReference>
<dbReference type="InterPro" id="IPR057561">
    <property type="entry name" value="NADase_transloc"/>
</dbReference>
<proteinExistence type="predicted"/>
<evidence type="ECO:0000313" key="2">
    <source>
        <dbReference type="EMBL" id="TGK05466.1"/>
    </source>
</evidence>
<dbReference type="NCBIfam" id="NF047619">
    <property type="entry name" value="NADase_discoid"/>
    <property type="match status" value="1"/>
</dbReference>
<accession>A0A5F1ZRE8</accession>
<evidence type="ECO:0000259" key="1">
    <source>
        <dbReference type="Pfam" id="PF25302"/>
    </source>
</evidence>
<name>A0A5F1ZRE8_9LEPT</name>
<keyword evidence="4" id="KW-1185">Reference proteome</keyword>
<evidence type="ECO:0000313" key="5">
    <source>
        <dbReference type="Proteomes" id="UP000297946"/>
    </source>
</evidence>
<dbReference type="Pfam" id="PF25302">
    <property type="entry name" value="NADase_transloc"/>
    <property type="match status" value="1"/>
</dbReference>
<reference evidence="2 5" key="2">
    <citation type="journal article" date="2019" name="PLoS Negl. Trop. Dis.">
        <title>Revisiting the worldwide diversity of Leptospira species in the environment.</title>
        <authorList>
            <person name="Vincent A.T."/>
            <person name="Schiettekatte O."/>
            <person name="Bourhy P."/>
            <person name="Veyrier F.J."/>
            <person name="Picardeau M."/>
        </authorList>
    </citation>
    <scope>NUCLEOTIDE SEQUENCE [LARGE SCALE GENOMIC DNA]</scope>
    <source>
        <strain evidence="3">201702690</strain>
        <strain evidence="2 5">SSW18</strain>
    </source>
</reference>
<dbReference type="Proteomes" id="UP000297946">
    <property type="component" value="Unassembled WGS sequence"/>
</dbReference>
<gene>
    <name evidence="2" type="ORF">EHO57_01950</name>
    <name evidence="3" type="ORF">EHQ53_17710</name>
</gene>
<dbReference type="AlphaFoldDB" id="A0A5F1ZRE8"/>
<evidence type="ECO:0000313" key="3">
    <source>
        <dbReference type="EMBL" id="TGL38602.1"/>
    </source>
</evidence>
<organism evidence="2 5">
    <name type="scientific">Leptospira langatensis</name>
    <dbReference type="NCBI Taxonomy" id="2484983"/>
    <lineage>
        <taxon>Bacteria</taxon>
        <taxon>Pseudomonadati</taxon>
        <taxon>Spirochaetota</taxon>
        <taxon>Spirochaetia</taxon>
        <taxon>Leptospirales</taxon>
        <taxon>Leptospiraceae</taxon>
        <taxon>Leptospira</taxon>
    </lineage>
</organism>
<reference evidence="3" key="1">
    <citation type="submission" date="2018-10" db="EMBL/GenBank/DDBJ databases">
        <authorList>
            <person name="Vincent A.T."/>
            <person name="Schiettekatte O."/>
            <person name="Bourhy P."/>
            <person name="Veyrier F.J."/>
            <person name="Picardeau M."/>
        </authorList>
    </citation>
    <scope>NUCLEOTIDE SEQUENCE</scope>
    <source>
        <strain evidence="3">201702690</strain>
    </source>
</reference>
<sequence>MKYKVLLLSVFLVALGLSGQEEKRQSKDCRKVKDNEALRNLKSLTLGEVFQGVFKTAGGDDTDSLQWASSHLQMPKASGCSYSAFSVHPYAAGSTWCEGVASEGIGEVVLSYIDGDKNFFYIQPGNQSSKKIFSELARPKEVTIYYLVPDEIAHEQQGALVFRLPELSGKQKVTLKDEVGFQKVIIENYDALKKALKKSRLQKDYVLVALEINSVYLGEKSEYKDITCVRNISNSMEEKYYKQVPK</sequence>